<sequence length="157" mass="17567">MVMVSGERSPGIEVELKLAKLRNSADNCEIPLNTCDTEISIDEDMELPQGTEEVLPLKSERAHMFSLVPEAVALPVIVGEKKGLSRNSSSEPLISANEMSELEVEKSKLSKRKLKKSGRMTVDRKQNMCENSIFKASSNVIFVQHHLCFKRNHSQVK</sequence>
<evidence type="ECO:0000313" key="1">
    <source>
        <dbReference type="EMBL" id="GFY16987.1"/>
    </source>
</evidence>
<reference evidence="1" key="1">
    <citation type="submission" date="2020-08" db="EMBL/GenBank/DDBJ databases">
        <title>Multicomponent nature underlies the extraordinary mechanical properties of spider dragline silk.</title>
        <authorList>
            <person name="Kono N."/>
            <person name="Nakamura H."/>
            <person name="Mori M."/>
            <person name="Yoshida Y."/>
            <person name="Ohtoshi R."/>
            <person name="Malay A.D."/>
            <person name="Moran D.A.P."/>
            <person name="Tomita M."/>
            <person name="Numata K."/>
            <person name="Arakawa K."/>
        </authorList>
    </citation>
    <scope>NUCLEOTIDE SEQUENCE</scope>
</reference>
<gene>
    <name evidence="1" type="primary">NCL1_23201</name>
    <name evidence="1" type="ORF">TNCV_3690451</name>
</gene>
<comment type="caution">
    <text evidence="1">The sequence shown here is derived from an EMBL/GenBank/DDBJ whole genome shotgun (WGS) entry which is preliminary data.</text>
</comment>
<organism evidence="1 2">
    <name type="scientific">Trichonephila clavipes</name>
    <name type="common">Golden silk orbweaver</name>
    <name type="synonym">Nephila clavipes</name>
    <dbReference type="NCBI Taxonomy" id="2585209"/>
    <lineage>
        <taxon>Eukaryota</taxon>
        <taxon>Metazoa</taxon>
        <taxon>Ecdysozoa</taxon>
        <taxon>Arthropoda</taxon>
        <taxon>Chelicerata</taxon>
        <taxon>Arachnida</taxon>
        <taxon>Araneae</taxon>
        <taxon>Araneomorphae</taxon>
        <taxon>Entelegynae</taxon>
        <taxon>Araneoidea</taxon>
        <taxon>Nephilidae</taxon>
        <taxon>Trichonephila</taxon>
    </lineage>
</organism>
<dbReference type="AlphaFoldDB" id="A0A8X6VFT1"/>
<dbReference type="EMBL" id="BMAU01021342">
    <property type="protein sequence ID" value="GFY16987.1"/>
    <property type="molecule type" value="Genomic_DNA"/>
</dbReference>
<protein>
    <submittedName>
        <fullName evidence="1">Uncharacterized protein</fullName>
    </submittedName>
</protein>
<name>A0A8X6VFT1_TRICX</name>
<proteinExistence type="predicted"/>
<evidence type="ECO:0000313" key="2">
    <source>
        <dbReference type="Proteomes" id="UP000887159"/>
    </source>
</evidence>
<keyword evidence="2" id="KW-1185">Reference proteome</keyword>
<accession>A0A8X6VFT1</accession>
<dbReference type="Proteomes" id="UP000887159">
    <property type="component" value="Unassembled WGS sequence"/>
</dbReference>